<keyword evidence="1" id="KW-1133">Transmembrane helix</keyword>
<evidence type="ECO:0000313" key="2">
    <source>
        <dbReference type="EMBL" id="WTU44615.1"/>
    </source>
</evidence>
<dbReference type="Pfam" id="PF14333">
    <property type="entry name" value="DUF4389"/>
    <property type="match status" value="2"/>
</dbReference>
<gene>
    <name evidence="2" type="ORF">OHV25_36005</name>
</gene>
<accession>A0AAU2HBF7</accession>
<dbReference type="InterPro" id="IPR025498">
    <property type="entry name" value="DUF4389"/>
</dbReference>
<feature type="transmembrane region" description="Helical" evidence="1">
    <location>
        <begin position="36"/>
        <end position="58"/>
    </location>
</feature>
<proteinExistence type="predicted"/>
<keyword evidence="1" id="KW-0472">Membrane</keyword>
<feature type="transmembrane region" description="Helical" evidence="1">
    <location>
        <begin position="128"/>
        <end position="158"/>
    </location>
</feature>
<evidence type="ECO:0000256" key="1">
    <source>
        <dbReference type="SAM" id="Phobius"/>
    </source>
</evidence>
<dbReference type="EMBL" id="CP108253">
    <property type="protein sequence ID" value="WTU44615.1"/>
    <property type="molecule type" value="Genomic_DNA"/>
</dbReference>
<organism evidence="2">
    <name type="scientific">Streptomyces sp. NBC_00060</name>
    <dbReference type="NCBI Taxonomy" id="2975636"/>
    <lineage>
        <taxon>Bacteria</taxon>
        <taxon>Bacillati</taxon>
        <taxon>Actinomycetota</taxon>
        <taxon>Actinomycetes</taxon>
        <taxon>Kitasatosporales</taxon>
        <taxon>Streptomycetaceae</taxon>
        <taxon>Streptomyces</taxon>
    </lineage>
</organism>
<keyword evidence="1" id="KW-0812">Transmembrane</keyword>
<reference evidence="2" key="1">
    <citation type="submission" date="2022-10" db="EMBL/GenBank/DDBJ databases">
        <title>The complete genomes of actinobacterial strains from the NBC collection.</title>
        <authorList>
            <person name="Joergensen T.S."/>
            <person name="Alvarez Arevalo M."/>
            <person name="Sterndorff E.B."/>
            <person name="Faurdal D."/>
            <person name="Vuksanovic O."/>
            <person name="Mourched A.-S."/>
            <person name="Charusanti P."/>
            <person name="Shaw S."/>
            <person name="Blin K."/>
            <person name="Weber T."/>
        </authorList>
    </citation>
    <scope>NUCLEOTIDE SEQUENCE</scope>
    <source>
        <strain evidence="2">NBC_00060</strain>
    </source>
</reference>
<dbReference type="AlphaFoldDB" id="A0AAU2HBF7"/>
<name>A0AAU2HBF7_9ACTN</name>
<sequence>MSLATPYPAQLDLQGTREIARWRPLVQWLLAVPQLLIAYALSLLRGVLTFIAFFTVLFTRRIPRPLFDAIAMTFRYEWRVVSYVLFLREDYPPFDFQATADDDGVDSHTLVTFAYPERMSRWQPLVKWLLAVPHYLVLFALSLAAMAVVLVGFFAVLITGEYPQGLRNFLVGVYRYNLRVQAYVGLLTDTYPPFSLQAG</sequence>
<protein>
    <submittedName>
        <fullName evidence="2">DUF4389 domain-containing protein</fullName>
    </submittedName>
</protein>